<evidence type="ECO:0000256" key="1">
    <source>
        <dbReference type="ARBA" id="ARBA00004123"/>
    </source>
</evidence>
<evidence type="ECO:0000313" key="12">
    <source>
        <dbReference type="Proteomes" id="UP000504607"/>
    </source>
</evidence>
<protein>
    <submittedName>
        <fullName evidence="13">LOW QUALITY PROTEIN: zinc finger protein CONSTANS-LIKE 16-like</fullName>
    </submittedName>
</protein>
<dbReference type="InterPro" id="IPR010402">
    <property type="entry name" value="CCT_domain"/>
</dbReference>
<evidence type="ECO:0000256" key="7">
    <source>
        <dbReference type="PROSITE-ProRule" id="PRU00024"/>
    </source>
</evidence>
<dbReference type="FunCoup" id="A0A6I9RP36">
    <property type="interactions" value="1627"/>
</dbReference>
<dbReference type="SMART" id="SM00336">
    <property type="entry name" value="BBOX"/>
    <property type="match status" value="1"/>
</dbReference>
<dbReference type="PANTHER" id="PTHR31874">
    <property type="entry name" value="CCT MOTIF FAMILY PROTEIN, EXPRESSED"/>
    <property type="match status" value="1"/>
</dbReference>
<dbReference type="PROSITE" id="PS50119">
    <property type="entry name" value="ZF_BBOX"/>
    <property type="match status" value="1"/>
</dbReference>
<accession>A0A6I9RP36</accession>
<dbReference type="Pfam" id="PF06203">
    <property type="entry name" value="CCT"/>
    <property type="match status" value="1"/>
</dbReference>
<keyword evidence="3" id="KW-0479">Metal-binding</keyword>
<gene>
    <name evidence="13" type="primary">LOC105048509</name>
</gene>
<feature type="region of interest" description="Disordered" evidence="9">
    <location>
        <begin position="91"/>
        <end position="110"/>
    </location>
</feature>
<evidence type="ECO:0000313" key="13">
    <source>
        <dbReference type="RefSeq" id="XP_010926126.2"/>
    </source>
</evidence>
<dbReference type="InterPro" id="IPR052453">
    <property type="entry name" value="CONSTANS-like_ZF"/>
</dbReference>
<comment type="subcellular location">
    <subcellularLocation>
        <location evidence="1 8">Nucleus</location>
    </subcellularLocation>
</comment>
<reference evidence="13" key="1">
    <citation type="submission" date="2025-08" db="UniProtKB">
        <authorList>
            <consortium name="RefSeq"/>
        </authorList>
    </citation>
    <scope>IDENTIFICATION</scope>
</reference>
<evidence type="ECO:0000256" key="2">
    <source>
        <dbReference type="ARBA" id="ARBA00010024"/>
    </source>
</evidence>
<dbReference type="PROSITE" id="PS51017">
    <property type="entry name" value="CCT"/>
    <property type="match status" value="1"/>
</dbReference>
<feature type="domain" description="B box-type" evidence="10">
    <location>
        <begin position="17"/>
        <end position="64"/>
    </location>
</feature>
<organism evidence="12 13">
    <name type="scientific">Elaeis guineensis var. tenera</name>
    <name type="common">Oil palm</name>
    <dbReference type="NCBI Taxonomy" id="51953"/>
    <lineage>
        <taxon>Eukaryota</taxon>
        <taxon>Viridiplantae</taxon>
        <taxon>Streptophyta</taxon>
        <taxon>Embryophyta</taxon>
        <taxon>Tracheophyta</taxon>
        <taxon>Spermatophyta</taxon>
        <taxon>Magnoliopsida</taxon>
        <taxon>Liliopsida</taxon>
        <taxon>Arecaceae</taxon>
        <taxon>Arecoideae</taxon>
        <taxon>Cocoseae</taxon>
        <taxon>Elaeidinae</taxon>
        <taxon>Elaeis</taxon>
    </lineage>
</organism>
<dbReference type="RefSeq" id="XP_010926126.2">
    <property type="nucleotide sequence ID" value="XM_010927824.3"/>
</dbReference>
<evidence type="ECO:0000256" key="3">
    <source>
        <dbReference type="ARBA" id="ARBA00022723"/>
    </source>
</evidence>
<evidence type="ECO:0000256" key="4">
    <source>
        <dbReference type="ARBA" id="ARBA00022771"/>
    </source>
</evidence>
<keyword evidence="12" id="KW-1185">Reference proteome</keyword>
<dbReference type="PANTHER" id="PTHR31874:SF1">
    <property type="entry name" value="ZINC FINGER PROTEIN CONSTANS-LIKE 6"/>
    <property type="match status" value="1"/>
</dbReference>
<comment type="similarity">
    <text evidence="2">Belongs to the CONSTANS family.</text>
</comment>
<sequence length="442" mass="48064">MSHHSDELRSPGALGGKTAHACDGCLRRRARWYCAADDAFLCMACDASVHSANTLALRHHRLRLQTSSSSPPLSSNFDDALPPWLHGFKRRARTPRVKPSPAGPPKLEPLVPDLEADEKLYAEEEHLLHRVPIFDPVLAEFFSPPAINDADTLTDEAKPVAQLPEHAHVPAPAAAAGSLAGFQPSDLDLDEFAANVETLLGRGLDDGTFCIDALGLIDSAKDDDKGRVKVELDIDAGGGSDVVACNTDMEIDLSTETLDIDFGRRLRGEEHEEQKVAEEAAMASGGGGGVERAAAGRGMMLRLDYEAVIAAWSCNGCSPWTDGERPQFNLDDFMMMMWSGGSVREGGGWKVAPVYGEVGMAAGNGGREARVTRYREKRRTRLFSKKIRYEVRKLNAEKRPRMKGRFVKRAAFPAARPAAAPFTFDNDSGEQNACKGVAMQYS</sequence>
<dbReference type="InterPro" id="IPR049808">
    <property type="entry name" value="CONSTANS-like_Bbox1"/>
</dbReference>
<dbReference type="AlphaFoldDB" id="A0A6I9RP36"/>
<dbReference type="GO" id="GO:0005634">
    <property type="term" value="C:nucleus"/>
    <property type="evidence" value="ECO:0007669"/>
    <property type="project" value="UniProtKB-SubCell"/>
</dbReference>
<dbReference type="Proteomes" id="UP000504607">
    <property type="component" value="Chromosome 7"/>
</dbReference>
<evidence type="ECO:0000256" key="8">
    <source>
        <dbReference type="PROSITE-ProRule" id="PRU00357"/>
    </source>
</evidence>
<dbReference type="GO" id="GO:0008270">
    <property type="term" value="F:zinc ion binding"/>
    <property type="evidence" value="ECO:0007669"/>
    <property type="project" value="UniProtKB-KW"/>
</dbReference>
<evidence type="ECO:0000256" key="9">
    <source>
        <dbReference type="SAM" id="MobiDB-lite"/>
    </source>
</evidence>
<keyword evidence="4 7" id="KW-0863">Zinc-finger</keyword>
<dbReference type="CDD" id="cd19821">
    <property type="entry name" value="Bbox1_BBX-like"/>
    <property type="match status" value="1"/>
</dbReference>
<dbReference type="OrthoDB" id="153872at2759"/>
<name>A0A6I9RP36_ELAGV</name>
<keyword evidence="5" id="KW-0862">Zinc</keyword>
<evidence type="ECO:0000259" key="10">
    <source>
        <dbReference type="PROSITE" id="PS50119"/>
    </source>
</evidence>
<keyword evidence="6 8" id="KW-0539">Nucleus</keyword>
<evidence type="ECO:0000259" key="11">
    <source>
        <dbReference type="PROSITE" id="PS51017"/>
    </source>
</evidence>
<dbReference type="InterPro" id="IPR000315">
    <property type="entry name" value="Znf_B-box"/>
</dbReference>
<proteinExistence type="inferred from homology"/>
<dbReference type="Pfam" id="PF00643">
    <property type="entry name" value="zf-B_box"/>
    <property type="match status" value="1"/>
</dbReference>
<evidence type="ECO:0000256" key="6">
    <source>
        <dbReference type="ARBA" id="ARBA00023242"/>
    </source>
</evidence>
<feature type="domain" description="CCT" evidence="11">
    <location>
        <begin position="367"/>
        <end position="409"/>
    </location>
</feature>
<dbReference type="GO" id="GO:0006355">
    <property type="term" value="P:regulation of DNA-templated transcription"/>
    <property type="evidence" value="ECO:0007669"/>
    <property type="project" value="TreeGrafter"/>
</dbReference>
<dbReference type="InParanoid" id="A0A6I9RP36"/>
<evidence type="ECO:0000256" key="5">
    <source>
        <dbReference type="ARBA" id="ARBA00022833"/>
    </source>
</evidence>